<proteinExistence type="predicted"/>
<protein>
    <submittedName>
        <fullName evidence="1">Uncharacterized protein</fullName>
    </submittedName>
</protein>
<dbReference type="EMBL" id="ML996127">
    <property type="protein sequence ID" value="KAF2736195.1"/>
    <property type="molecule type" value="Genomic_DNA"/>
</dbReference>
<accession>A0A9P4R381</accession>
<evidence type="ECO:0000313" key="1">
    <source>
        <dbReference type="EMBL" id="KAF2736195.1"/>
    </source>
</evidence>
<name>A0A9P4R381_9PLEO</name>
<dbReference type="OrthoDB" id="3799697at2759"/>
<keyword evidence="2" id="KW-1185">Reference proteome</keyword>
<dbReference type="Proteomes" id="UP000799444">
    <property type="component" value="Unassembled WGS sequence"/>
</dbReference>
<reference evidence="1" key="1">
    <citation type="journal article" date="2020" name="Stud. Mycol.">
        <title>101 Dothideomycetes genomes: a test case for predicting lifestyles and emergence of pathogens.</title>
        <authorList>
            <person name="Haridas S."/>
            <person name="Albert R."/>
            <person name="Binder M."/>
            <person name="Bloem J."/>
            <person name="Labutti K."/>
            <person name="Salamov A."/>
            <person name="Andreopoulos B."/>
            <person name="Baker S."/>
            <person name="Barry K."/>
            <person name="Bills G."/>
            <person name="Bluhm B."/>
            <person name="Cannon C."/>
            <person name="Castanera R."/>
            <person name="Culley D."/>
            <person name="Daum C."/>
            <person name="Ezra D."/>
            <person name="Gonzalez J."/>
            <person name="Henrissat B."/>
            <person name="Kuo A."/>
            <person name="Liang C."/>
            <person name="Lipzen A."/>
            <person name="Lutzoni F."/>
            <person name="Magnuson J."/>
            <person name="Mondo S."/>
            <person name="Nolan M."/>
            <person name="Ohm R."/>
            <person name="Pangilinan J."/>
            <person name="Park H.-J."/>
            <person name="Ramirez L."/>
            <person name="Alfaro M."/>
            <person name="Sun H."/>
            <person name="Tritt A."/>
            <person name="Yoshinaga Y."/>
            <person name="Zwiers L.-H."/>
            <person name="Turgeon B."/>
            <person name="Goodwin S."/>
            <person name="Spatafora J."/>
            <person name="Crous P."/>
            <person name="Grigoriev I."/>
        </authorList>
    </citation>
    <scope>NUCLEOTIDE SEQUENCE</scope>
    <source>
        <strain evidence="1">CBS 125425</strain>
    </source>
</reference>
<gene>
    <name evidence="1" type="ORF">EJ04DRAFT_562625</name>
</gene>
<dbReference type="AlphaFoldDB" id="A0A9P4R381"/>
<sequence>MTTKQDEEATPIVASGSAETLATHVTVTNGLAQLTETNLAKHNLSPFEEDSRARVERLQKAADELGFELSAECFEHEK</sequence>
<organism evidence="1 2">
    <name type="scientific">Polyplosphaeria fusca</name>
    <dbReference type="NCBI Taxonomy" id="682080"/>
    <lineage>
        <taxon>Eukaryota</taxon>
        <taxon>Fungi</taxon>
        <taxon>Dikarya</taxon>
        <taxon>Ascomycota</taxon>
        <taxon>Pezizomycotina</taxon>
        <taxon>Dothideomycetes</taxon>
        <taxon>Pleosporomycetidae</taxon>
        <taxon>Pleosporales</taxon>
        <taxon>Tetraplosphaeriaceae</taxon>
        <taxon>Polyplosphaeria</taxon>
    </lineage>
</organism>
<comment type="caution">
    <text evidence="1">The sequence shown here is derived from an EMBL/GenBank/DDBJ whole genome shotgun (WGS) entry which is preliminary data.</text>
</comment>
<evidence type="ECO:0000313" key="2">
    <source>
        <dbReference type="Proteomes" id="UP000799444"/>
    </source>
</evidence>